<gene>
    <name evidence="2" type="ORF">I6H06_09080</name>
    <name evidence="3" type="ORF">NFI99_07605</name>
</gene>
<keyword evidence="5" id="KW-1185">Reference proteome</keyword>
<dbReference type="RefSeq" id="WP_155296950.1">
    <property type="nucleotide sequence ID" value="NZ_CP021075.1"/>
</dbReference>
<keyword evidence="1" id="KW-1133">Transmembrane helix</keyword>
<dbReference type="EMBL" id="CP065600">
    <property type="protein sequence ID" value="QPQ89762.1"/>
    <property type="molecule type" value="Genomic_DNA"/>
</dbReference>
<sequence length="58" mass="5755">MMAALAAVSKKAPSGAFFVYATLSGIGIPGIGRRRIRGPGAGGAILAGAPERREVGMA</sequence>
<dbReference type="Proteomes" id="UP001056386">
    <property type="component" value="Chromosome 2"/>
</dbReference>
<keyword evidence="1" id="KW-0472">Membrane</keyword>
<evidence type="ECO:0000313" key="5">
    <source>
        <dbReference type="Proteomes" id="UP001056386"/>
    </source>
</evidence>
<organism evidence="2 4">
    <name type="scientific">Burkholderia glumae</name>
    <name type="common">Pseudomonas glumae</name>
    <dbReference type="NCBI Taxonomy" id="337"/>
    <lineage>
        <taxon>Bacteria</taxon>
        <taxon>Pseudomonadati</taxon>
        <taxon>Pseudomonadota</taxon>
        <taxon>Betaproteobacteria</taxon>
        <taxon>Burkholderiales</taxon>
        <taxon>Burkholderiaceae</taxon>
        <taxon>Burkholderia</taxon>
    </lineage>
</organism>
<evidence type="ECO:0000313" key="3">
    <source>
        <dbReference type="EMBL" id="USS42108.1"/>
    </source>
</evidence>
<evidence type="ECO:0000313" key="4">
    <source>
        <dbReference type="Proteomes" id="UP000594892"/>
    </source>
</evidence>
<dbReference type="EMBL" id="CP099583">
    <property type="protein sequence ID" value="USS42108.1"/>
    <property type="molecule type" value="Genomic_DNA"/>
</dbReference>
<accession>A0AAP9XYD2</accession>
<keyword evidence="1" id="KW-0812">Transmembrane</keyword>
<feature type="transmembrane region" description="Helical" evidence="1">
    <location>
        <begin position="12"/>
        <end position="31"/>
    </location>
</feature>
<reference evidence="2 4" key="1">
    <citation type="submission" date="2020-12" db="EMBL/GenBank/DDBJ databases">
        <title>FDA dAtabase for Regulatory Grade micrObial Sequences (FDA-ARGOS): Supporting development and validation of Infectious Disease Dx tests.</title>
        <authorList>
            <person name="Minogue T."/>
            <person name="Wolcott M."/>
            <person name="Wasieloski L."/>
            <person name="Aguilar W."/>
            <person name="Moore D."/>
            <person name="Jaissle J."/>
            <person name="Tallon L."/>
            <person name="Sadzewicz L."/>
            <person name="Zhao X."/>
            <person name="Boylan J."/>
            <person name="Ott S."/>
            <person name="Bowen H."/>
            <person name="Vavikolanu K."/>
            <person name="Mehta A."/>
            <person name="Aluvathingal J."/>
            <person name="Nadendla S."/>
            <person name="Yan Y."/>
            <person name="Sichtig H."/>
        </authorList>
    </citation>
    <scope>NUCLEOTIDE SEQUENCE [LARGE SCALE GENOMIC DNA]</scope>
    <source>
        <strain evidence="2 4">FDAARGOS_949</strain>
    </source>
</reference>
<dbReference type="AlphaFoldDB" id="A0AAP9XYD2"/>
<proteinExistence type="predicted"/>
<evidence type="ECO:0000313" key="2">
    <source>
        <dbReference type="EMBL" id="QPQ89762.1"/>
    </source>
</evidence>
<name>A0AAP9XYD2_BURGL</name>
<dbReference type="GeneID" id="45699131"/>
<evidence type="ECO:0000256" key="1">
    <source>
        <dbReference type="SAM" id="Phobius"/>
    </source>
</evidence>
<reference evidence="3" key="2">
    <citation type="submission" date="2022-06" db="EMBL/GenBank/DDBJ databases">
        <title>Draft genome sequence of Burkholderia glumae strain GR20004 isolated from rice panicle showing bacterial panicle blight.</title>
        <authorList>
            <person name="Choi S.Y."/>
            <person name="Lee Y.H."/>
        </authorList>
    </citation>
    <scope>NUCLEOTIDE SEQUENCE</scope>
    <source>
        <strain evidence="3">GR20004</strain>
    </source>
</reference>
<dbReference type="Proteomes" id="UP000594892">
    <property type="component" value="Chromosome 1"/>
</dbReference>
<protein>
    <submittedName>
        <fullName evidence="2">Uncharacterized protein</fullName>
    </submittedName>
</protein>